<dbReference type="InterPro" id="IPR006616">
    <property type="entry name" value="DM9_repeat"/>
</dbReference>
<dbReference type="AlphaFoldDB" id="A0AA38I5L5"/>
<dbReference type="PANTHER" id="PTHR31649:SF10">
    <property type="entry name" value="IP19903P-RELATED"/>
    <property type="match status" value="1"/>
</dbReference>
<reference evidence="1" key="1">
    <citation type="journal article" date="2023" name="G3 (Bethesda)">
        <title>Whole genome assemblies of Zophobas morio and Tenebrio molitor.</title>
        <authorList>
            <person name="Kaur S."/>
            <person name="Stinson S.A."/>
            <person name="diCenzo G.C."/>
        </authorList>
    </citation>
    <scope>NUCLEOTIDE SEQUENCE</scope>
    <source>
        <strain evidence="1">QUZm001</strain>
    </source>
</reference>
<proteinExistence type="predicted"/>
<dbReference type="Pfam" id="PF11901">
    <property type="entry name" value="DM9"/>
    <property type="match status" value="1"/>
</dbReference>
<dbReference type="Pfam" id="PF14223">
    <property type="entry name" value="Retrotran_gag_2"/>
    <property type="match status" value="1"/>
</dbReference>
<dbReference type="Proteomes" id="UP001168821">
    <property type="component" value="Unassembled WGS sequence"/>
</dbReference>
<evidence type="ECO:0000313" key="2">
    <source>
        <dbReference type="Proteomes" id="UP001168821"/>
    </source>
</evidence>
<keyword evidence="2" id="KW-1185">Reference proteome</keyword>
<gene>
    <name evidence="1" type="ORF">Zmor_019835</name>
</gene>
<dbReference type="PANTHER" id="PTHR31649">
    <property type="entry name" value="AGAP009604-PA"/>
    <property type="match status" value="1"/>
</dbReference>
<accession>A0AA38I5L5</accession>
<organism evidence="1 2">
    <name type="scientific">Zophobas morio</name>
    <dbReference type="NCBI Taxonomy" id="2755281"/>
    <lineage>
        <taxon>Eukaryota</taxon>
        <taxon>Metazoa</taxon>
        <taxon>Ecdysozoa</taxon>
        <taxon>Arthropoda</taxon>
        <taxon>Hexapoda</taxon>
        <taxon>Insecta</taxon>
        <taxon>Pterygota</taxon>
        <taxon>Neoptera</taxon>
        <taxon>Endopterygota</taxon>
        <taxon>Coleoptera</taxon>
        <taxon>Polyphaga</taxon>
        <taxon>Cucujiformia</taxon>
        <taxon>Tenebrionidae</taxon>
        <taxon>Zophobas</taxon>
    </lineage>
</organism>
<name>A0AA38I5L5_9CUCU</name>
<evidence type="ECO:0000313" key="1">
    <source>
        <dbReference type="EMBL" id="KAJ3647997.1"/>
    </source>
</evidence>
<dbReference type="SMART" id="SM00696">
    <property type="entry name" value="DM9"/>
    <property type="match status" value="1"/>
</dbReference>
<comment type="caution">
    <text evidence="1">The sequence shown here is derived from an EMBL/GenBank/DDBJ whole genome shotgun (WGS) entry which is preliminary data.</text>
</comment>
<protein>
    <submittedName>
        <fullName evidence="1">Uncharacterized protein</fullName>
    </submittedName>
</protein>
<sequence length="379" mass="43267">MATSDNFAANIEKLTGPDDWTKWKWHVTFVLRSFGLEDIVTGTRDRVRLPPQPTEEQKAAFQQWNQDDAKAASVIAGALTKPVATLVLNCNHAKDIWDTLRAKFERTNVERVDELMESFFRVKRNEKERIVVHVERLKSLYVDVNKELRKLGENPLSERVLKVRIWSTLGGKYDSVRKAWSEISPENQTLGGLIDKLIEFERKYKSAEEATVVECDYYWRDYDGEIPEDAVVAGHDENGKRVYVGQGYVRNKGMIVVQINSRKKDVYAEMGGVHHLEKNIKILCGCPDNFYWWPTSRAKLLEDLEEKEFVVGGHEDGWGRYFVGRIQCDGGVCVGKVLEKGWAGKTIFIGVDKKNEKVEAETYEVLVNEPCGGCGNNEK</sequence>
<dbReference type="EMBL" id="JALNTZ010000006">
    <property type="protein sequence ID" value="KAJ3647997.1"/>
    <property type="molecule type" value="Genomic_DNA"/>
</dbReference>